<dbReference type="InterPro" id="IPR011251">
    <property type="entry name" value="Luciferase-like_dom"/>
</dbReference>
<dbReference type="Pfam" id="PF00296">
    <property type="entry name" value="Bac_luciferase"/>
    <property type="match status" value="1"/>
</dbReference>
<reference evidence="4 5" key="1">
    <citation type="journal article" date="2014" name="Gut Pathog.">
        <title>Gene clusters of Hafnia alvei strain FB1 important in survival and pathogenesis: a draft genome perspective.</title>
        <authorList>
            <person name="Tan J.Y."/>
            <person name="Yin W.F."/>
            <person name="Chan K.G."/>
        </authorList>
    </citation>
    <scope>NUCLEOTIDE SEQUENCE [LARGE SCALE GENOMIC DNA]</scope>
    <source>
        <strain evidence="4 5">FB1</strain>
    </source>
</reference>
<evidence type="ECO:0000256" key="1">
    <source>
        <dbReference type="ARBA" id="ARBA00007789"/>
    </source>
</evidence>
<accession>A0A097QYK3</accession>
<gene>
    <name evidence="4" type="ORF">AT03_03535</name>
</gene>
<dbReference type="PANTHER" id="PTHR30137:SF6">
    <property type="entry name" value="LUCIFERASE-LIKE MONOOXYGENASE"/>
    <property type="match status" value="1"/>
</dbReference>
<dbReference type="CDD" id="cd00347">
    <property type="entry name" value="Flavin_utilizing_monoxygenases"/>
    <property type="match status" value="1"/>
</dbReference>
<dbReference type="GO" id="GO:0016705">
    <property type="term" value="F:oxidoreductase activity, acting on paired donors, with incorporation or reduction of molecular oxygen"/>
    <property type="evidence" value="ECO:0007669"/>
    <property type="project" value="InterPro"/>
</dbReference>
<dbReference type="NCBIfam" id="TIGR03558">
    <property type="entry name" value="oxido_grp_1"/>
    <property type="match status" value="1"/>
</dbReference>
<dbReference type="SUPFAM" id="SSF51679">
    <property type="entry name" value="Bacterial luciferase-like"/>
    <property type="match status" value="1"/>
</dbReference>
<keyword evidence="5" id="KW-1185">Reference proteome</keyword>
<sequence>MTSRSVPFSVLDLSPIPTGATARDAFHRSLSLAQHAENWGFHRYWLAEHHNMTGIASAATSVLIGYIAGGTKTIRVGSGGVMLPNHAPLVIAEQFGTLESLYPGRIDLGLGRAPGSDQRTMMALRRSLHGEIDDFPQDVLELQRYFDEVTEGQHVQAVPGQGLHIPIWLLGSSLYSAQLAAKLGLPFAFASHFAPDMLHQALALYRSQFQPSAALAKPYAIVCINVIAADSERDARFLFTSMQQQFINLRRGKPGPLPAPVQDISGYWSGGEQYGVEQALRMSVVGDPTQVKSGLEALLRETQADEIMVNGQIFDHQARLRSFEIVADIKPRLSIPELIG</sequence>
<evidence type="ECO:0000259" key="3">
    <source>
        <dbReference type="Pfam" id="PF00296"/>
    </source>
</evidence>
<evidence type="ECO:0000313" key="4">
    <source>
        <dbReference type="EMBL" id="AIU71555.1"/>
    </source>
</evidence>
<name>A0A097QYK3_HAFAL</name>
<dbReference type="InterPro" id="IPR019949">
    <property type="entry name" value="CmoO-like"/>
</dbReference>
<evidence type="ECO:0000256" key="2">
    <source>
        <dbReference type="ARBA" id="ARBA00074555"/>
    </source>
</evidence>
<dbReference type="InterPro" id="IPR050766">
    <property type="entry name" value="Bact_Lucif_Oxidored"/>
</dbReference>
<dbReference type="RefSeq" id="WP_025798872.1">
    <property type="nucleotide sequence ID" value="NZ_CP009706.1"/>
</dbReference>
<dbReference type="Proteomes" id="UP000029986">
    <property type="component" value="Chromosome"/>
</dbReference>
<dbReference type="PANTHER" id="PTHR30137">
    <property type="entry name" value="LUCIFERASE-LIKE MONOOXYGENASE"/>
    <property type="match status" value="1"/>
</dbReference>
<protein>
    <recommendedName>
        <fullName evidence="2">Luciferase-like monooxygenase</fullName>
    </recommendedName>
</protein>
<feature type="domain" description="Luciferase-like" evidence="3">
    <location>
        <begin position="8"/>
        <end position="305"/>
    </location>
</feature>
<dbReference type="InterPro" id="IPR036661">
    <property type="entry name" value="Luciferase-like_sf"/>
</dbReference>
<dbReference type="GO" id="GO:0005829">
    <property type="term" value="C:cytosol"/>
    <property type="evidence" value="ECO:0007669"/>
    <property type="project" value="TreeGrafter"/>
</dbReference>
<dbReference type="OrthoDB" id="9780518at2"/>
<dbReference type="EMBL" id="CP009706">
    <property type="protein sequence ID" value="AIU71555.1"/>
    <property type="molecule type" value="Genomic_DNA"/>
</dbReference>
<organism evidence="4 5">
    <name type="scientific">Hafnia alvei FB1</name>
    <dbReference type="NCBI Taxonomy" id="1453496"/>
    <lineage>
        <taxon>Bacteria</taxon>
        <taxon>Pseudomonadati</taxon>
        <taxon>Pseudomonadota</taxon>
        <taxon>Gammaproteobacteria</taxon>
        <taxon>Enterobacterales</taxon>
        <taxon>Hafniaceae</taxon>
        <taxon>Hafnia</taxon>
    </lineage>
</organism>
<dbReference type="AlphaFoldDB" id="A0A097QYK3"/>
<evidence type="ECO:0000313" key="5">
    <source>
        <dbReference type="Proteomes" id="UP000029986"/>
    </source>
</evidence>
<comment type="similarity">
    <text evidence="1">To bacterial alkanal monooxygenase alpha and beta chains.</text>
</comment>
<dbReference type="FunFam" id="3.20.20.30:FF:000002">
    <property type="entry name" value="LLM class flavin-dependent oxidoreductase"/>
    <property type="match status" value="1"/>
</dbReference>
<dbReference type="eggNOG" id="COG2141">
    <property type="taxonomic scope" value="Bacteria"/>
</dbReference>
<dbReference type="KEGG" id="hav:AT03_03535"/>
<dbReference type="HOGENOM" id="CLU_027853_9_1_6"/>
<dbReference type="Gene3D" id="3.20.20.30">
    <property type="entry name" value="Luciferase-like domain"/>
    <property type="match status" value="1"/>
</dbReference>
<dbReference type="NCBIfam" id="NF007802">
    <property type="entry name" value="PRK10508.1"/>
    <property type="match status" value="1"/>
</dbReference>
<dbReference type="PATRIC" id="fig|1453496.5.peg.700"/>
<proteinExistence type="predicted"/>